<sequence>MYLLGIGAAAIDEYVEEGCDLIKQRFTDGPARPYADRTIAGLVDLLEEAYRAQALVEGEENPQTRRKPATEKEIVGLEKRLRRATDLNEEPLLPGGALPDDYKEFLRVTNGFWSDIYQDEPNNSGNLFYGTEGIDTSDDCLWVRDLDFTLFPRELTNVSEDEIALGEFTGFSVGTGGDEGSAILIPPSSVKQILESFEEVHAAANARGRRELEREALDLYGGIERLRNMEWLCVESFHWAPEASLFYDFRGHLEHCVEEAVKTADELREGGSEDEEAEEEQSDKGGDISPSVGSKRKRDSQDSYPLGSAV</sequence>
<keyword evidence="4" id="KW-1185">Reference proteome</keyword>
<protein>
    <recommendedName>
        <fullName evidence="2">Knr4/Smi1-like domain-containing protein</fullName>
    </recommendedName>
</protein>
<dbReference type="Gene3D" id="3.40.1580.10">
    <property type="entry name" value="SMI1/KNR4-like"/>
    <property type="match status" value="1"/>
</dbReference>
<dbReference type="AlphaFoldDB" id="A0A9W9C013"/>
<proteinExistence type="predicted"/>
<organism evidence="3 4">
    <name type="scientific">Didymella glomerata</name>
    <dbReference type="NCBI Taxonomy" id="749621"/>
    <lineage>
        <taxon>Eukaryota</taxon>
        <taxon>Fungi</taxon>
        <taxon>Dikarya</taxon>
        <taxon>Ascomycota</taxon>
        <taxon>Pezizomycotina</taxon>
        <taxon>Dothideomycetes</taxon>
        <taxon>Pleosporomycetidae</taxon>
        <taxon>Pleosporales</taxon>
        <taxon>Pleosporineae</taxon>
        <taxon>Didymellaceae</taxon>
        <taxon>Didymella</taxon>
    </lineage>
</organism>
<name>A0A9W9C013_9PLEO</name>
<comment type="caution">
    <text evidence="3">The sequence shown here is derived from an EMBL/GenBank/DDBJ whole genome shotgun (WGS) entry which is preliminary data.</text>
</comment>
<accession>A0A9W9C013</accession>
<feature type="domain" description="Knr4/Smi1-like" evidence="2">
    <location>
        <begin position="68"/>
        <end position="203"/>
    </location>
</feature>
<evidence type="ECO:0000313" key="4">
    <source>
        <dbReference type="Proteomes" id="UP001140562"/>
    </source>
</evidence>
<evidence type="ECO:0000256" key="1">
    <source>
        <dbReference type="SAM" id="MobiDB-lite"/>
    </source>
</evidence>
<dbReference type="SMART" id="SM00860">
    <property type="entry name" value="SMI1_KNR4"/>
    <property type="match status" value="1"/>
</dbReference>
<dbReference type="InterPro" id="IPR018958">
    <property type="entry name" value="Knr4/Smi1-like_dom"/>
</dbReference>
<dbReference type="Proteomes" id="UP001140562">
    <property type="component" value="Unassembled WGS sequence"/>
</dbReference>
<dbReference type="EMBL" id="JAPEUV010000044">
    <property type="protein sequence ID" value="KAJ4336876.1"/>
    <property type="molecule type" value="Genomic_DNA"/>
</dbReference>
<reference evidence="3" key="1">
    <citation type="submission" date="2022-10" db="EMBL/GenBank/DDBJ databases">
        <title>Tapping the CABI collections for fungal endophytes: first genome assemblies for Collariella, Neodidymelliopsis, Ascochyta clinopodiicola, Didymella pomorum, Didymosphaeria variabile, Neocosmospora piperis and Neocucurbitaria cava.</title>
        <authorList>
            <person name="Hill R."/>
        </authorList>
    </citation>
    <scope>NUCLEOTIDE SEQUENCE</scope>
    <source>
        <strain evidence="3">IMI 360193</strain>
    </source>
</reference>
<evidence type="ECO:0000259" key="2">
    <source>
        <dbReference type="SMART" id="SM00860"/>
    </source>
</evidence>
<dbReference type="OrthoDB" id="2788868at2759"/>
<dbReference type="Pfam" id="PF09346">
    <property type="entry name" value="SMI1_KNR4"/>
    <property type="match status" value="1"/>
</dbReference>
<evidence type="ECO:0000313" key="3">
    <source>
        <dbReference type="EMBL" id="KAJ4336876.1"/>
    </source>
</evidence>
<feature type="region of interest" description="Disordered" evidence="1">
    <location>
        <begin position="264"/>
        <end position="310"/>
    </location>
</feature>
<dbReference type="SUPFAM" id="SSF160631">
    <property type="entry name" value="SMI1/KNR4-like"/>
    <property type="match status" value="1"/>
</dbReference>
<dbReference type="InterPro" id="IPR037883">
    <property type="entry name" value="Knr4/Smi1-like_sf"/>
</dbReference>
<gene>
    <name evidence="3" type="ORF">N0V87_005092</name>
</gene>
<feature type="compositionally biased region" description="Acidic residues" evidence="1">
    <location>
        <begin position="272"/>
        <end position="281"/>
    </location>
</feature>